<dbReference type="InterPro" id="IPR010987">
    <property type="entry name" value="Glutathione-S-Trfase_C-like"/>
</dbReference>
<feature type="domain" description="GST C-terminal" evidence="3">
    <location>
        <begin position="92"/>
        <end position="219"/>
    </location>
</feature>
<sequence length="223" mass="25515">MAKDMTLLWASGSHACWRIMLALEEKNLQGYNQKQLYFEKGEHKSKEVMEINPRGQLPAFKCGDVPLNESCAACFHLECKYKTQGTKLIPDCEVGRAQILQRVFEVNALVEKSSSVIYYNLRVPEGERHDSAIKRNKEALTAELKLWEGYLQASSGFIVGKDFTLADVVVYPNVAYLFHYGLSEQRYPKLAEYYKGLMNRPSIKASWPPTWKNAPKQETLKDI</sequence>
<dbReference type="InterPro" id="IPR036249">
    <property type="entry name" value="Thioredoxin-like_sf"/>
</dbReference>
<dbReference type="InterPro" id="IPR004046">
    <property type="entry name" value="GST_C"/>
</dbReference>
<evidence type="ECO:0000259" key="3">
    <source>
        <dbReference type="PROSITE" id="PS50405"/>
    </source>
</evidence>
<protein>
    <recommendedName>
        <fullName evidence="6">Glutathione S-transferase rho</fullName>
    </recommendedName>
</protein>
<dbReference type="Proteomes" id="UP000265100">
    <property type="component" value="Chromosome 22"/>
</dbReference>
<evidence type="ECO:0000259" key="2">
    <source>
        <dbReference type="PROSITE" id="PS50404"/>
    </source>
</evidence>
<dbReference type="SFLD" id="SFLDG00358">
    <property type="entry name" value="Main_(cytGST)"/>
    <property type="match status" value="1"/>
</dbReference>
<reference evidence="4" key="1">
    <citation type="submission" date="2018-05" db="EMBL/GenBank/DDBJ databases">
        <authorList>
            <person name="Datahose"/>
        </authorList>
    </citation>
    <scope>NUCLEOTIDE SEQUENCE</scope>
</reference>
<dbReference type="GeneTree" id="ENSGT00510000049601"/>
<dbReference type="CDD" id="cd00570">
    <property type="entry name" value="GST_N_family"/>
    <property type="match status" value="1"/>
</dbReference>
<dbReference type="PANTHER" id="PTHR44051:SF8">
    <property type="entry name" value="GLUTATHIONE S-TRANSFERASE GSTA"/>
    <property type="match status" value="1"/>
</dbReference>
<dbReference type="Gene3D" id="3.40.30.10">
    <property type="entry name" value="Glutaredoxin"/>
    <property type="match status" value="1"/>
</dbReference>
<feature type="domain" description="GST N-terminal" evidence="2">
    <location>
        <begin position="3"/>
        <end position="85"/>
    </location>
</feature>
<evidence type="ECO:0000313" key="5">
    <source>
        <dbReference type="Proteomes" id="UP000265100"/>
    </source>
</evidence>
<evidence type="ECO:0008006" key="6">
    <source>
        <dbReference type="Google" id="ProtNLM"/>
    </source>
</evidence>
<dbReference type="InterPro" id="IPR040079">
    <property type="entry name" value="Glutathione_S-Trfase"/>
</dbReference>
<dbReference type="GeneID" id="113014519"/>
<dbReference type="Pfam" id="PF14497">
    <property type="entry name" value="GST_C_3"/>
    <property type="match status" value="1"/>
</dbReference>
<evidence type="ECO:0000256" key="1">
    <source>
        <dbReference type="ARBA" id="ARBA00007409"/>
    </source>
</evidence>
<dbReference type="CDD" id="cd00299">
    <property type="entry name" value="GST_C_family"/>
    <property type="match status" value="1"/>
</dbReference>
<dbReference type="SFLD" id="SFLDS00019">
    <property type="entry name" value="Glutathione_Transferase_(cytos"/>
    <property type="match status" value="1"/>
</dbReference>
<keyword evidence="5" id="KW-1185">Reference proteome</keyword>
<organism evidence="4 5">
    <name type="scientific">Astatotilapia calliptera</name>
    <name type="common">Eastern happy</name>
    <name type="synonym">Chromis callipterus</name>
    <dbReference type="NCBI Taxonomy" id="8154"/>
    <lineage>
        <taxon>Eukaryota</taxon>
        <taxon>Metazoa</taxon>
        <taxon>Chordata</taxon>
        <taxon>Craniata</taxon>
        <taxon>Vertebrata</taxon>
        <taxon>Euteleostomi</taxon>
        <taxon>Actinopterygii</taxon>
        <taxon>Neopterygii</taxon>
        <taxon>Teleostei</taxon>
        <taxon>Neoteleostei</taxon>
        <taxon>Acanthomorphata</taxon>
        <taxon>Ovalentaria</taxon>
        <taxon>Cichlomorphae</taxon>
        <taxon>Cichliformes</taxon>
        <taxon>Cichlidae</taxon>
        <taxon>African cichlids</taxon>
        <taxon>Pseudocrenilabrinae</taxon>
        <taxon>Haplochromini</taxon>
        <taxon>Astatotilapia</taxon>
    </lineage>
</organism>
<dbReference type="RefSeq" id="XP_026011888.1">
    <property type="nucleotide sequence ID" value="XM_026156103.1"/>
</dbReference>
<dbReference type="Bgee" id="ENSACLG00000003611">
    <property type="expression patterns" value="Expressed in anal fin and 2 other cell types or tissues"/>
</dbReference>
<dbReference type="OrthoDB" id="2309723at2759"/>
<dbReference type="AlphaFoldDB" id="A0A3P8NKU6"/>
<dbReference type="SUPFAM" id="SSF47616">
    <property type="entry name" value="GST C-terminal domain-like"/>
    <property type="match status" value="1"/>
</dbReference>
<dbReference type="InterPro" id="IPR004045">
    <property type="entry name" value="Glutathione_S-Trfase_N"/>
</dbReference>
<proteinExistence type="inferred from homology"/>
<dbReference type="Ensembl" id="ENSACLT00000005484.2">
    <property type="protein sequence ID" value="ENSACLP00000005369.2"/>
    <property type="gene ID" value="ENSACLG00000003611.2"/>
</dbReference>
<dbReference type="STRING" id="8154.ENSACLP00000005369"/>
<dbReference type="PROSITE" id="PS50405">
    <property type="entry name" value="GST_CTER"/>
    <property type="match status" value="1"/>
</dbReference>
<accession>A0A3P8NKU6</accession>
<dbReference type="Gene3D" id="1.20.1050.10">
    <property type="match status" value="1"/>
</dbReference>
<dbReference type="FunFam" id="3.40.30.10:FF:000221">
    <property type="entry name" value="Glutathione S-transferase rho"/>
    <property type="match status" value="1"/>
</dbReference>
<evidence type="ECO:0000313" key="4">
    <source>
        <dbReference type="Ensembl" id="ENSACLP00000005369.2"/>
    </source>
</evidence>
<dbReference type="PANTHER" id="PTHR44051">
    <property type="entry name" value="GLUTATHIONE S-TRANSFERASE-RELATED"/>
    <property type="match status" value="1"/>
</dbReference>
<reference evidence="4" key="2">
    <citation type="submission" date="2025-08" db="UniProtKB">
        <authorList>
            <consortium name="Ensembl"/>
        </authorList>
    </citation>
    <scope>IDENTIFICATION</scope>
</reference>
<name>A0A3P8NKU6_ASTCA</name>
<reference evidence="4" key="3">
    <citation type="submission" date="2025-09" db="UniProtKB">
        <authorList>
            <consortium name="Ensembl"/>
        </authorList>
    </citation>
    <scope>IDENTIFICATION</scope>
</reference>
<dbReference type="InterPro" id="IPR036282">
    <property type="entry name" value="Glutathione-S-Trfase_C_sf"/>
</dbReference>
<dbReference type="Pfam" id="PF02798">
    <property type="entry name" value="GST_N"/>
    <property type="match status" value="1"/>
</dbReference>
<dbReference type="OMA" id="KASWPPK"/>
<dbReference type="PROSITE" id="PS50404">
    <property type="entry name" value="GST_NTER"/>
    <property type="match status" value="1"/>
</dbReference>
<dbReference type="SUPFAM" id="SSF52833">
    <property type="entry name" value="Thioredoxin-like"/>
    <property type="match status" value="1"/>
</dbReference>
<comment type="similarity">
    <text evidence="1">Belongs to the GST superfamily.</text>
</comment>